<dbReference type="InterPro" id="IPR003439">
    <property type="entry name" value="ABC_transporter-like_ATP-bd"/>
</dbReference>
<keyword evidence="4" id="KW-1133">Transmembrane helix</keyword>
<keyword evidence="4" id="KW-0812">Transmembrane</keyword>
<protein>
    <submittedName>
        <fullName evidence="6">ABC transporter ATP-binding protein</fullName>
    </submittedName>
</protein>
<feature type="transmembrane region" description="Helical" evidence="4">
    <location>
        <begin position="1063"/>
        <end position="1083"/>
    </location>
</feature>
<dbReference type="Gene3D" id="3.30.70.1320">
    <property type="entry name" value="Multidrug efflux transporter AcrB pore domain like"/>
    <property type="match status" value="1"/>
</dbReference>
<dbReference type="Pfam" id="PF00005">
    <property type="entry name" value="ABC_tran"/>
    <property type="match status" value="1"/>
</dbReference>
<feature type="transmembrane region" description="Helical" evidence="4">
    <location>
        <begin position="895"/>
        <end position="916"/>
    </location>
</feature>
<feature type="transmembrane region" description="Helical" evidence="4">
    <location>
        <begin position="383"/>
        <end position="407"/>
    </location>
</feature>
<dbReference type="Pfam" id="PF00873">
    <property type="entry name" value="ACR_tran"/>
    <property type="match status" value="1"/>
</dbReference>
<keyword evidence="7" id="KW-1185">Reference proteome</keyword>
<feature type="transmembrane region" description="Helical" evidence="4">
    <location>
        <begin position="869"/>
        <end position="888"/>
    </location>
</feature>
<feature type="transmembrane region" description="Helical" evidence="4">
    <location>
        <begin position="1169"/>
        <end position="1187"/>
    </location>
</feature>
<evidence type="ECO:0000313" key="6">
    <source>
        <dbReference type="EMBL" id="PKQ66389.1"/>
    </source>
</evidence>
<keyword evidence="3" id="KW-0175">Coiled coil</keyword>
<feature type="transmembrane region" description="Helical" evidence="4">
    <location>
        <begin position="1038"/>
        <end position="1057"/>
    </location>
</feature>
<sequence>MNFIIKRKVLIAMLFTGLSMLGFFSYKQLPVELIPNAQLPMLFVQVGTTMEVDPRYMESEAIIPLEGIAGGMEGVEKIVSTAGQQRGSIEISFEQGTNLKYAYLKLAEKVEEKKKDLPKEFRVQVFKFDMEQLNNMFMNIQVRGSGGVDRVRQITENEIVDKIKNIDGIANVALFGGREKSIDILLRDDVCKSYGISPSDVRSVLSKNSNMRSFAGKVIENDKMHFVNVVSEFTDISELNELVVKEAGNIKLKDIASIRFGVKEETSYSRVNGKEAVTLQLTRDSQSNIIELADNVIAKIEEINQELASKDIDVVVQTNTAETMKTNIDLIIELALIGGLLAIFVLWIFLKNLRLVTAIALAIPISVYTAFNFFYAYDISINTLTLLGMALAIGMLLDNSIVVLENIYRLAAQKKDPDTAVIQGTKEVWRSIFAATLTTITVFLPFLFTSNFFIGLLGKHIGVSIISTLLVSLVVALLLIPMITHTFLKQKNAARAVNFQNISLHNRLVQIYLVTLKSCMRYPGRTILGALGLFFVTLLISLGLSMISTEETETKDLNLYVTLPGGTTLENTDLFIREVEQKLDSVQEKKDITSQVYEEEAVLTITLTDDYRDKQNLSIPGIKKNILERLDDLPRASFSWDPPATGRRFGGGGGFGGDNPFMEMLGMGSQKEKLIIKGQDFNKMLDVSEDLEYYLNQLTSIKNVSVRIPAKRPEMVMELDKQIMAVYDIPVTSVLSELNSFQKEFSSGVKFKQGTEEYDIIIKTLGDNTEQQTRDAKDLRKLTVRGTQGAEFELQNISNLNFNDGLSTIKRTNQEKQLEVEYQFIDEVNDEKDLLTASRVEVDELVERMNIPSGIALEIVHEEDNLAEFGFLFLMAIILIFMILASVFESFTMPIVMMFSIPMAAIGSLIALILTGTSLMNANVFTGLIILLGIVVNNGIIMIDYSNVLQKRGYRESRALIMAGLARIRPILITAITTIIALMPLALGRAEYVTTIGVPFAITVIGGLSLSTILTLVFIPTLYAGLRTSLNWIQNQPVWVKALQIAIWMIGTYFIYVEVDSKIWQIITFLILLLSVPACIYFIQASLRKANEKLIAPDDALHIEIRNLVKIYEWDGRFIREWKSGLKIRERLGLKESYSSIRDFVTLIWQLPLLAFLFFFIYIHLENKYWLLGLSILFQILILNFMAPVMEYRNHLKKESSKKWMPRFIYALHKIMYWLFPVPVFVYFYQQYELIGLIAPLAFFWYLALLIKVSSDKIYHEKININRVKGRFSGIRKFFYRFVLIIPIIGKKKVPFKAVKGVSFDIKNGMFGLLGPNGAGKSTLMRIICGILEQSYGQITINGIDVREKREELQGLIGYLPQEFGMYENMSAWDFLNYMGILKKLNNNKERMERVEYVLKAVHMLDQKDNKIGSFSGGMKQRIGIAQILLHLPRILVVDEPTAGLDPRERIRFRNLLVELSQDRIVIFSTHIIEDVASSCNRVAVMKKGELKYLGEPIHMAGIADKKVWMLTVPTEEFEDLKTKHVIIHHMRDKDQIRVRCLADENPGYGAVNTKANLEDAYLCLLNEKEERF</sequence>
<feature type="transmembrane region" description="Helical" evidence="4">
    <location>
        <begin position="1208"/>
        <end position="1228"/>
    </location>
</feature>
<feature type="transmembrane region" description="Helical" evidence="4">
    <location>
        <begin position="999"/>
        <end position="1026"/>
    </location>
</feature>
<feature type="domain" description="ABC transporter" evidence="5">
    <location>
        <begin position="1284"/>
        <end position="1513"/>
    </location>
</feature>
<dbReference type="PROSITE" id="PS00211">
    <property type="entry name" value="ABC_TRANSPORTER_1"/>
    <property type="match status" value="1"/>
</dbReference>
<dbReference type="SUPFAM" id="SSF82693">
    <property type="entry name" value="Multidrug efflux transporter AcrB pore domain, PN1, PN2, PC1 and PC2 subdomains"/>
    <property type="match status" value="2"/>
</dbReference>
<proteinExistence type="predicted"/>
<feature type="transmembrane region" description="Helical" evidence="4">
    <location>
        <begin position="1144"/>
        <end position="1163"/>
    </location>
</feature>
<evidence type="ECO:0000256" key="3">
    <source>
        <dbReference type="SAM" id="Coils"/>
    </source>
</evidence>
<feature type="transmembrane region" description="Helical" evidence="4">
    <location>
        <begin position="966"/>
        <end position="987"/>
    </location>
</feature>
<dbReference type="PANTHER" id="PTHR32063:SF0">
    <property type="entry name" value="SWARMING MOTILITY PROTEIN SWRC"/>
    <property type="match status" value="1"/>
</dbReference>
<evidence type="ECO:0000313" key="7">
    <source>
        <dbReference type="Proteomes" id="UP000233618"/>
    </source>
</evidence>
<feature type="transmembrane region" description="Helical" evidence="4">
    <location>
        <begin position="527"/>
        <end position="547"/>
    </location>
</feature>
<feature type="transmembrane region" description="Helical" evidence="4">
    <location>
        <begin position="9"/>
        <end position="26"/>
    </location>
</feature>
<keyword evidence="4" id="KW-0472">Membrane</keyword>
<dbReference type="GO" id="GO:0005886">
    <property type="term" value="C:plasma membrane"/>
    <property type="evidence" value="ECO:0007669"/>
    <property type="project" value="TreeGrafter"/>
</dbReference>
<feature type="transmembrane region" description="Helical" evidence="4">
    <location>
        <begin position="1234"/>
        <end position="1253"/>
    </location>
</feature>
<evidence type="ECO:0000256" key="1">
    <source>
        <dbReference type="ARBA" id="ARBA00022741"/>
    </source>
</evidence>
<comment type="caution">
    <text evidence="6">The sequence shown here is derived from an EMBL/GenBank/DDBJ whole genome shotgun (WGS) entry which is preliminary data.</text>
</comment>
<dbReference type="InterPro" id="IPR003593">
    <property type="entry name" value="AAA+_ATPase"/>
</dbReference>
<dbReference type="SMART" id="SM00382">
    <property type="entry name" value="AAA"/>
    <property type="match status" value="1"/>
</dbReference>
<dbReference type="InterPro" id="IPR027417">
    <property type="entry name" value="P-loop_NTPase"/>
</dbReference>
<dbReference type="Gene3D" id="3.30.2090.10">
    <property type="entry name" value="Multidrug efflux transporter AcrB TolC docking domain, DN and DC subdomains"/>
    <property type="match status" value="2"/>
</dbReference>
<dbReference type="Gene3D" id="1.20.1640.10">
    <property type="entry name" value="Multidrug efflux transporter AcrB transmembrane domain"/>
    <property type="match status" value="2"/>
</dbReference>
<feature type="transmembrane region" description="Helical" evidence="4">
    <location>
        <begin position="460"/>
        <end position="480"/>
    </location>
</feature>
<dbReference type="CDD" id="cd03264">
    <property type="entry name" value="ABC_drug_resistance_like"/>
    <property type="match status" value="1"/>
</dbReference>
<dbReference type="PROSITE" id="PS50893">
    <property type="entry name" value="ABC_TRANSPORTER_2"/>
    <property type="match status" value="1"/>
</dbReference>
<dbReference type="GO" id="GO:0042910">
    <property type="term" value="F:xenobiotic transmembrane transporter activity"/>
    <property type="evidence" value="ECO:0007669"/>
    <property type="project" value="TreeGrafter"/>
</dbReference>
<dbReference type="InterPro" id="IPR001036">
    <property type="entry name" value="Acrflvin-R"/>
</dbReference>
<evidence type="ECO:0000256" key="4">
    <source>
        <dbReference type="SAM" id="Phobius"/>
    </source>
</evidence>
<feature type="transmembrane region" description="Helical" evidence="4">
    <location>
        <begin position="922"/>
        <end position="945"/>
    </location>
</feature>
<dbReference type="SUPFAM" id="SSF52540">
    <property type="entry name" value="P-loop containing nucleoside triphosphate hydrolases"/>
    <property type="match status" value="1"/>
</dbReference>
<keyword evidence="2 6" id="KW-0067">ATP-binding</keyword>
<name>A0A2N3I7W5_9BACT</name>
<dbReference type="InterPro" id="IPR027463">
    <property type="entry name" value="AcrB_DN_DC_subdom"/>
</dbReference>
<dbReference type="InterPro" id="IPR017871">
    <property type="entry name" value="ABC_transporter-like_CS"/>
</dbReference>
<evidence type="ECO:0000256" key="2">
    <source>
        <dbReference type="ARBA" id="ARBA00022840"/>
    </source>
</evidence>
<evidence type="ECO:0000259" key="5">
    <source>
        <dbReference type="PROSITE" id="PS50893"/>
    </source>
</evidence>
<gene>
    <name evidence="6" type="ORF">BZG01_11330</name>
</gene>
<feature type="transmembrane region" description="Helical" evidence="4">
    <location>
        <begin position="355"/>
        <end position="377"/>
    </location>
</feature>
<accession>A0A2N3I7W5</accession>
<feature type="transmembrane region" description="Helical" evidence="4">
    <location>
        <begin position="330"/>
        <end position="350"/>
    </location>
</feature>
<feature type="transmembrane region" description="Helical" evidence="4">
    <location>
        <begin position="428"/>
        <end position="448"/>
    </location>
</feature>
<dbReference type="PRINTS" id="PR00702">
    <property type="entry name" value="ACRIFLAVINRP"/>
</dbReference>
<reference evidence="6 7" key="1">
    <citation type="journal article" date="2017" name="Front. Microbiol.">
        <title>Labilibaculum manganireducens gen. nov., sp. nov. and Labilibaculum filiforme sp. nov., Novel Bacteroidetes Isolated from Subsurface Sediments of the Baltic Sea.</title>
        <authorList>
            <person name="Vandieken V."/>
            <person name="Marshall I.P."/>
            <person name="Niemann H."/>
            <person name="Engelen B."/>
            <person name="Cypionka H."/>
        </authorList>
    </citation>
    <scope>NUCLEOTIDE SEQUENCE [LARGE SCALE GENOMIC DNA]</scope>
    <source>
        <strain evidence="6 7">59.10-2M</strain>
    </source>
</reference>
<organism evidence="6 7">
    <name type="scientific">Labilibaculum manganireducens</name>
    <dbReference type="NCBI Taxonomy" id="1940525"/>
    <lineage>
        <taxon>Bacteria</taxon>
        <taxon>Pseudomonadati</taxon>
        <taxon>Bacteroidota</taxon>
        <taxon>Bacteroidia</taxon>
        <taxon>Marinilabiliales</taxon>
        <taxon>Marinifilaceae</taxon>
        <taxon>Labilibaculum</taxon>
    </lineage>
</organism>
<dbReference type="Proteomes" id="UP000233618">
    <property type="component" value="Unassembled WGS sequence"/>
</dbReference>
<dbReference type="Gene3D" id="3.30.70.1440">
    <property type="entry name" value="Multidrug efflux transporter AcrB pore domain"/>
    <property type="match status" value="1"/>
</dbReference>
<dbReference type="Gene3D" id="3.30.70.1430">
    <property type="entry name" value="Multidrug efflux transporter AcrB pore domain"/>
    <property type="match status" value="2"/>
</dbReference>
<feature type="transmembrane region" description="Helical" evidence="4">
    <location>
        <begin position="1274"/>
        <end position="1290"/>
    </location>
</feature>
<dbReference type="EMBL" id="MVDE01000015">
    <property type="protein sequence ID" value="PKQ66389.1"/>
    <property type="molecule type" value="Genomic_DNA"/>
</dbReference>
<dbReference type="GO" id="GO:0005524">
    <property type="term" value="F:ATP binding"/>
    <property type="evidence" value="ECO:0007669"/>
    <property type="project" value="UniProtKB-KW"/>
</dbReference>
<dbReference type="RefSeq" id="WP_101309958.1">
    <property type="nucleotide sequence ID" value="NZ_MVDE01000015.1"/>
</dbReference>
<dbReference type="SUPFAM" id="SSF82714">
    <property type="entry name" value="Multidrug efflux transporter AcrB TolC docking domain, DN and DC subdomains"/>
    <property type="match status" value="1"/>
</dbReference>
<keyword evidence="1" id="KW-0547">Nucleotide-binding</keyword>
<dbReference type="SUPFAM" id="SSF82866">
    <property type="entry name" value="Multidrug efflux transporter AcrB transmembrane domain"/>
    <property type="match status" value="2"/>
</dbReference>
<dbReference type="GO" id="GO:0016887">
    <property type="term" value="F:ATP hydrolysis activity"/>
    <property type="evidence" value="ECO:0007669"/>
    <property type="project" value="InterPro"/>
</dbReference>
<dbReference type="Gene3D" id="3.40.50.300">
    <property type="entry name" value="P-loop containing nucleotide triphosphate hydrolases"/>
    <property type="match status" value="1"/>
</dbReference>
<feature type="coiled-coil region" evidence="3">
    <location>
        <begin position="569"/>
        <end position="596"/>
    </location>
</feature>
<dbReference type="PANTHER" id="PTHR32063">
    <property type="match status" value="1"/>
</dbReference>